<dbReference type="EMBL" id="JAABOA010000923">
    <property type="protein sequence ID" value="KAF9582796.1"/>
    <property type="molecule type" value="Genomic_DNA"/>
</dbReference>
<gene>
    <name evidence="2" type="ORF">BGW38_010750</name>
</gene>
<proteinExistence type="predicted"/>
<dbReference type="AlphaFoldDB" id="A0A9P6FXA9"/>
<dbReference type="Proteomes" id="UP000780801">
    <property type="component" value="Unassembled WGS sequence"/>
</dbReference>
<name>A0A9P6FXA9_9FUNG</name>
<evidence type="ECO:0000313" key="2">
    <source>
        <dbReference type="EMBL" id="KAF9582796.1"/>
    </source>
</evidence>
<evidence type="ECO:0000256" key="1">
    <source>
        <dbReference type="SAM" id="MobiDB-lite"/>
    </source>
</evidence>
<accession>A0A9P6FXA9</accession>
<feature type="region of interest" description="Disordered" evidence="1">
    <location>
        <begin position="1"/>
        <end position="31"/>
    </location>
</feature>
<comment type="caution">
    <text evidence="2">The sequence shown here is derived from an EMBL/GenBank/DDBJ whole genome shotgun (WGS) entry which is preliminary data.</text>
</comment>
<feature type="compositionally biased region" description="Low complexity" evidence="1">
    <location>
        <begin position="7"/>
        <end position="31"/>
    </location>
</feature>
<protein>
    <submittedName>
        <fullName evidence="2">Uncharacterized protein</fullName>
    </submittedName>
</protein>
<keyword evidence="3" id="KW-1185">Reference proteome</keyword>
<evidence type="ECO:0000313" key="3">
    <source>
        <dbReference type="Proteomes" id="UP000780801"/>
    </source>
</evidence>
<feature type="non-terminal residue" evidence="2">
    <location>
        <position position="53"/>
    </location>
</feature>
<organism evidence="2 3">
    <name type="scientific">Lunasporangiospora selenospora</name>
    <dbReference type="NCBI Taxonomy" id="979761"/>
    <lineage>
        <taxon>Eukaryota</taxon>
        <taxon>Fungi</taxon>
        <taxon>Fungi incertae sedis</taxon>
        <taxon>Mucoromycota</taxon>
        <taxon>Mortierellomycotina</taxon>
        <taxon>Mortierellomycetes</taxon>
        <taxon>Mortierellales</taxon>
        <taxon>Mortierellaceae</taxon>
        <taxon>Lunasporangiospora</taxon>
    </lineage>
</organism>
<reference evidence="2" key="1">
    <citation type="journal article" date="2020" name="Fungal Divers.">
        <title>Resolving the Mortierellaceae phylogeny through synthesis of multi-gene phylogenetics and phylogenomics.</title>
        <authorList>
            <person name="Vandepol N."/>
            <person name="Liber J."/>
            <person name="Desiro A."/>
            <person name="Na H."/>
            <person name="Kennedy M."/>
            <person name="Barry K."/>
            <person name="Grigoriev I.V."/>
            <person name="Miller A.N."/>
            <person name="O'Donnell K."/>
            <person name="Stajich J.E."/>
            <person name="Bonito G."/>
        </authorList>
    </citation>
    <scope>NUCLEOTIDE SEQUENCE</scope>
    <source>
        <strain evidence="2">KOD1015</strain>
    </source>
</reference>
<sequence>MSGYTYATPGLASTSTTGSAPTSTPSTSRATQYTVLNASLERLQANLDKLEQN</sequence>